<evidence type="ECO:0000313" key="10">
    <source>
        <dbReference type="Proteomes" id="UP000494256"/>
    </source>
</evidence>
<keyword evidence="4 6" id="KW-0472">Membrane</keyword>
<organism evidence="8 10">
    <name type="scientific">Arctia plantaginis</name>
    <name type="common">Wood tiger moth</name>
    <name type="synonym">Phalaena plantaginis</name>
    <dbReference type="NCBI Taxonomy" id="874455"/>
    <lineage>
        <taxon>Eukaryota</taxon>
        <taxon>Metazoa</taxon>
        <taxon>Ecdysozoa</taxon>
        <taxon>Arthropoda</taxon>
        <taxon>Hexapoda</taxon>
        <taxon>Insecta</taxon>
        <taxon>Pterygota</taxon>
        <taxon>Neoptera</taxon>
        <taxon>Endopterygota</taxon>
        <taxon>Lepidoptera</taxon>
        <taxon>Glossata</taxon>
        <taxon>Ditrysia</taxon>
        <taxon>Noctuoidea</taxon>
        <taxon>Erebidae</taxon>
        <taxon>Arctiinae</taxon>
        <taxon>Arctia</taxon>
    </lineage>
</organism>
<dbReference type="PANTHER" id="PTHR19139:SF270">
    <property type="entry name" value="ENTOMOGLYCEROPORIN 1-RELATED"/>
    <property type="match status" value="1"/>
</dbReference>
<proteinExistence type="inferred from homology"/>
<comment type="caution">
    <text evidence="8">The sequence shown here is derived from an EMBL/GenBank/DDBJ whole genome shotgun (WGS) entry which is preliminary data.</text>
</comment>
<feature type="transmembrane region" description="Helical" evidence="6">
    <location>
        <begin position="228"/>
        <end position="248"/>
    </location>
</feature>
<dbReference type="Gene3D" id="1.20.1080.10">
    <property type="entry name" value="Glycerol uptake facilitator protein"/>
    <property type="match status" value="1"/>
</dbReference>
<dbReference type="AlphaFoldDB" id="A0A8S0ZYD3"/>
<keyword evidence="2 5" id="KW-0812">Transmembrane</keyword>
<evidence type="ECO:0000256" key="4">
    <source>
        <dbReference type="ARBA" id="ARBA00023136"/>
    </source>
</evidence>
<dbReference type="EMBL" id="CADEBC010000488">
    <property type="protein sequence ID" value="CAB3237092.1"/>
    <property type="molecule type" value="Genomic_DNA"/>
</dbReference>
<evidence type="ECO:0000256" key="5">
    <source>
        <dbReference type="RuleBase" id="RU000477"/>
    </source>
</evidence>
<dbReference type="PRINTS" id="PR00783">
    <property type="entry name" value="MINTRINSICP"/>
</dbReference>
<dbReference type="InterPro" id="IPR034294">
    <property type="entry name" value="Aquaporin_transptr"/>
</dbReference>
<dbReference type="OrthoDB" id="3222at2759"/>
<feature type="transmembrane region" description="Helical" evidence="6">
    <location>
        <begin position="149"/>
        <end position="174"/>
    </location>
</feature>
<gene>
    <name evidence="7" type="ORF">APLA_LOCUS6836</name>
    <name evidence="8" type="ORF">APLA_LOCUS8351</name>
</gene>
<protein>
    <submittedName>
        <fullName evidence="8">Uncharacterized protein</fullName>
    </submittedName>
</protein>
<dbReference type="SUPFAM" id="SSF81338">
    <property type="entry name" value="Aquaporin-like"/>
    <property type="match status" value="1"/>
</dbReference>
<feature type="transmembrane region" description="Helical" evidence="6">
    <location>
        <begin position="186"/>
        <end position="208"/>
    </location>
</feature>
<comment type="subcellular location">
    <subcellularLocation>
        <location evidence="1">Membrane</location>
        <topology evidence="1">Multi-pass membrane protein</topology>
    </subcellularLocation>
</comment>
<feature type="transmembrane region" description="Helical" evidence="6">
    <location>
        <begin position="67"/>
        <end position="87"/>
    </location>
</feature>
<feature type="transmembrane region" description="Helical" evidence="6">
    <location>
        <begin position="108"/>
        <end position="129"/>
    </location>
</feature>
<keyword evidence="5" id="KW-0813">Transport</keyword>
<accession>A0A8S0ZYD3</accession>
<evidence type="ECO:0000313" key="8">
    <source>
        <dbReference type="EMBL" id="CAB3238830.1"/>
    </source>
</evidence>
<feature type="transmembrane region" description="Helical" evidence="6">
    <location>
        <begin position="39"/>
        <end position="61"/>
    </location>
</feature>
<evidence type="ECO:0000256" key="3">
    <source>
        <dbReference type="ARBA" id="ARBA00022989"/>
    </source>
</evidence>
<comment type="similarity">
    <text evidence="5">Belongs to the MIP/aquaporin (TC 1.A.8) family.</text>
</comment>
<evidence type="ECO:0000313" key="7">
    <source>
        <dbReference type="EMBL" id="CAB3237092.1"/>
    </source>
</evidence>
<evidence type="ECO:0000256" key="6">
    <source>
        <dbReference type="SAM" id="Phobius"/>
    </source>
</evidence>
<dbReference type="EMBL" id="CADEBD010000308">
    <property type="protein sequence ID" value="CAB3238830.1"/>
    <property type="molecule type" value="Genomic_DNA"/>
</dbReference>
<dbReference type="GO" id="GO:0015267">
    <property type="term" value="F:channel activity"/>
    <property type="evidence" value="ECO:0007669"/>
    <property type="project" value="InterPro"/>
</dbReference>
<evidence type="ECO:0000256" key="2">
    <source>
        <dbReference type="ARBA" id="ARBA00022692"/>
    </source>
</evidence>
<keyword evidence="3 6" id="KW-1133">Transmembrane helix</keyword>
<dbReference type="Proteomes" id="UP000494106">
    <property type="component" value="Unassembled WGS sequence"/>
</dbReference>
<dbReference type="InterPro" id="IPR000425">
    <property type="entry name" value="MIP"/>
</dbReference>
<dbReference type="PANTHER" id="PTHR19139">
    <property type="entry name" value="AQUAPORIN TRANSPORTER"/>
    <property type="match status" value="1"/>
</dbReference>
<keyword evidence="9" id="KW-1185">Reference proteome</keyword>
<evidence type="ECO:0000313" key="9">
    <source>
        <dbReference type="Proteomes" id="UP000494106"/>
    </source>
</evidence>
<name>A0A8S0ZYD3_ARCPL</name>
<sequence>MTVPAIQTLSEVVESKVPSNNEPKTSSISNWFSTQWRKILAEFISTLMLVLLGCLSCVPAGEERTAVITALSFGMVVMFNIQIFGHLSGAYMNPAVTLASVIWGSTSVSLGIAYTIVQCVGAILGYGILDALTSMELSEGSICVTKPFYGQSVIQSLFIEVALTSILMLVNCAVWDPVNKDKQDSIPIKFGLTILGLSLIGGPFTGASMNPARTLGPAVWTNDWTEHWIYWVGPVLGTVITVIPYKYIFL</sequence>
<dbReference type="InterPro" id="IPR023271">
    <property type="entry name" value="Aquaporin-like"/>
</dbReference>
<reference evidence="9 10" key="1">
    <citation type="submission" date="2020-04" db="EMBL/GenBank/DDBJ databases">
        <authorList>
            <person name="Wallbank WR R."/>
            <person name="Pardo Diaz C."/>
            <person name="Kozak K."/>
            <person name="Martin S."/>
            <person name="Jiggins C."/>
            <person name="Moest M."/>
            <person name="Warren A I."/>
            <person name="Byers J.R.P. K."/>
            <person name="Montejo-Kovacevich G."/>
            <person name="Yen C E."/>
        </authorList>
    </citation>
    <scope>NUCLEOTIDE SEQUENCE [LARGE SCALE GENOMIC DNA]</scope>
</reference>
<dbReference type="Pfam" id="PF00230">
    <property type="entry name" value="MIP"/>
    <property type="match status" value="1"/>
</dbReference>
<dbReference type="Proteomes" id="UP000494256">
    <property type="component" value="Unassembled WGS sequence"/>
</dbReference>
<evidence type="ECO:0000256" key="1">
    <source>
        <dbReference type="ARBA" id="ARBA00004141"/>
    </source>
</evidence>
<dbReference type="GO" id="GO:0005886">
    <property type="term" value="C:plasma membrane"/>
    <property type="evidence" value="ECO:0007669"/>
    <property type="project" value="TreeGrafter"/>
</dbReference>